<name>A0A420G3J7_9SPHI</name>
<evidence type="ECO:0000313" key="2">
    <source>
        <dbReference type="EMBL" id="RKF39720.1"/>
    </source>
</evidence>
<accession>A0A420G3J7</accession>
<dbReference type="InterPro" id="IPR010982">
    <property type="entry name" value="Lambda_DNA-bd_dom_sf"/>
</dbReference>
<dbReference type="SMART" id="SM00530">
    <property type="entry name" value="HTH_XRE"/>
    <property type="match status" value="1"/>
</dbReference>
<organism evidence="2 3">
    <name type="scientific">Sphingobacterium siyangense</name>
    <dbReference type="NCBI Taxonomy" id="459529"/>
    <lineage>
        <taxon>Bacteria</taxon>
        <taxon>Pseudomonadati</taxon>
        <taxon>Bacteroidota</taxon>
        <taxon>Sphingobacteriia</taxon>
        <taxon>Sphingobacteriales</taxon>
        <taxon>Sphingobacteriaceae</taxon>
        <taxon>Sphingobacterium</taxon>
    </lineage>
</organism>
<dbReference type="Pfam" id="PF01381">
    <property type="entry name" value="HTH_3"/>
    <property type="match status" value="1"/>
</dbReference>
<gene>
    <name evidence="2" type="ORF">BCY89_25290</name>
</gene>
<dbReference type="CDD" id="cd00093">
    <property type="entry name" value="HTH_XRE"/>
    <property type="match status" value="1"/>
</dbReference>
<keyword evidence="3" id="KW-1185">Reference proteome</keyword>
<protein>
    <recommendedName>
        <fullName evidence="1">HTH cro/C1-type domain-containing protein</fullName>
    </recommendedName>
</protein>
<comment type="caution">
    <text evidence="2">The sequence shown here is derived from an EMBL/GenBank/DDBJ whole genome shotgun (WGS) entry which is preliminary data.</text>
</comment>
<dbReference type="Proteomes" id="UP000286402">
    <property type="component" value="Unassembled WGS sequence"/>
</dbReference>
<dbReference type="EMBL" id="MCAQ01000004">
    <property type="protein sequence ID" value="RKF39720.1"/>
    <property type="molecule type" value="Genomic_DNA"/>
</dbReference>
<proteinExistence type="predicted"/>
<evidence type="ECO:0000313" key="3">
    <source>
        <dbReference type="Proteomes" id="UP000286402"/>
    </source>
</evidence>
<dbReference type="PROSITE" id="PS50943">
    <property type="entry name" value="HTH_CROC1"/>
    <property type="match status" value="1"/>
</dbReference>
<dbReference type="GO" id="GO:0003677">
    <property type="term" value="F:DNA binding"/>
    <property type="evidence" value="ECO:0007669"/>
    <property type="project" value="InterPro"/>
</dbReference>
<feature type="domain" description="HTH cro/C1-type" evidence="1">
    <location>
        <begin position="13"/>
        <end position="67"/>
    </location>
</feature>
<dbReference type="AlphaFoldDB" id="A0A420G3J7"/>
<dbReference type="Gene3D" id="1.10.260.40">
    <property type="entry name" value="lambda repressor-like DNA-binding domains"/>
    <property type="match status" value="1"/>
</dbReference>
<dbReference type="RefSeq" id="WP_120333559.1">
    <property type="nucleotide sequence ID" value="NZ_JBPFRJ010000007.1"/>
</dbReference>
<dbReference type="SUPFAM" id="SSF47413">
    <property type="entry name" value="lambda repressor-like DNA-binding domains"/>
    <property type="match status" value="1"/>
</dbReference>
<reference evidence="2 3" key="1">
    <citation type="submission" date="2016-07" db="EMBL/GenBank/DDBJ databases">
        <title>Genome analysis of Sphingobacterium siyangense T12B17.</title>
        <authorList>
            <person name="Xu D."/>
            <person name="Su Y."/>
            <person name="Zheng S."/>
        </authorList>
    </citation>
    <scope>NUCLEOTIDE SEQUENCE [LARGE SCALE GENOMIC DNA]</scope>
    <source>
        <strain evidence="2 3">T12B17</strain>
    </source>
</reference>
<evidence type="ECO:0000259" key="1">
    <source>
        <dbReference type="PROSITE" id="PS50943"/>
    </source>
</evidence>
<sequence>MSNVTSQEIIKAVKERRKYLKISQRAMAEQLYISLKAYQNLEIGTTKIDIERLQQIADILQTDMNSLINPPTAQIKGEKLPLAKEKQLLRDKESYISYLEESLQFYRNLIKENNLM</sequence>
<dbReference type="InterPro" id="IPR001387">
    <property type="entry name" value="Cro/C1-type_HTH"/>
</dbReference>